<sequence length="72" mass="8174">MTSTFLFSTRLNGNQFQDEHRGDTLGGLSDNNHYDDDDDDDASHRNANNAITTKAKVEISVYLKLLFIRIIN</sequence>
<reference evidence="2 3" key="1">
    <citation type="submission" date="2015-04" db="EMBL/GenBank/DDBJ databases">
        <authorList>
            <person name="Syromyatnikov M.Y."/>
            <person name="Popov V.N."/>
        </authorList>
    </citation>
    <scope>NUCLEOTIDE SEQUENCE [LARGE SCALE GENOMIC DNA]</scope>
</reference>
<proteinExistence type="predicted"/>
<feature type="region of interest" description="Disordered" evidence="1">
    <location>
        <begin position="16"/>
        <end position="49"/>
    </location>
</feature>
<dbReference type="Proteomes" id="UP000183832">
    <property type="component" value="Unassembled WGS sequence"/>
</dbReference>
<protein>
    <submittedName>
        <fullName evidence="2">CLUMA_CG006725, isoform A</fullName>
    </submittedName>
</protein>
<evidence type="ECO:0000313" key="2">
    <source>
        <dbReference type="EMBL" id="CRK93181.1"/>
    </source>
</evidence>
<evidence type="ECO:0000313" key="3">
    <source>
        <dbReference type="Proteomes" id="UP000183832"/>
    </source>
</evidence>
<organism evidence="2 3">
    <name type="scientific">Clunio marinus</name>
    <dbReference type="NCBI Taxonomy" id="568069"/>
    <lineage>
        <taxon>Eukaryota</taxon>
        <taxon>Metazoa</taxon>
        <taxon>Ecdysozoa</taxon>
        <taxon>Arthropoda</taxon>
        <taxon>Hexapoda</taxon>
        <taxon>Insecta</taxon>
        <taxon>Pterygota</taxon>
        <taxon>Neoptera</taxon>
        <taxon>Endopterygota</taxon>
        <taxon>Diptera</taxon>
        <taxon>Nematocera</taxon>
        <taxon>Chironomoidea</taxon>
        <taxon>Chironomidae</taxon>
        <taxon>Clunio</taxon>
    </lineage>
</organism>
<gene>
    <name evidence="2" type="ORF">CLUMA_CG006725</name>
</gene>
<name>A0A1J1HYS9_9DIPT</name>
<evidence type="ECO:0000256" key="1">
    <source>
        <dbReference type="SAM" id="MobiDB-lite"/>
    </source>
</evidence>
<keyword evidence="3" id="KW-1185">Reference proteome</keyword>
<accession>A0A1J1HYS9</accession>
<dbReference type="AlphaFoldDB" id="A0A1J1HYS9"/>
<dbReference type="EMBL" id="CVRI01000037">
    <property type="protein sequence ID" value="CRK93181.1"/>
    <property type="molecule type" value="Genomic_DNA"/>
</dbReference>